<comment type="subcellular location">
    <subcellularLocation>
        <location evidence="1">Nucleus</location>
    </subcellularLocation>
</comment>
<dbReference type="Gramene" id="TVU47528">
    <property type="protein sequence ID" value="TVU47528"/>
    <property type="gene ID" value="EJB05_07132"/>
</dbReference>
<name>A0A5J9WH49_9POAL</name>
<dbReference type="GO" id="GO:0016747">
    <property type="term" value="F:acyltransferase activity, transferring groups other than amino-acyl groups"/>
    <property type="evidence" value="ECO:0007669"/>
    <property type="project" value="InterPro"/>
</dbReference>
<dbReference type="GO" id="GO:0005634">
    <property type="term" value="C:nucleus"/>
    <property type="evidence" value="ECO:0007669"/>
    <property type="project" value="UniProtKB-SubCell"/>
</dbReference>
<feature type="compositionally biased region" description="Polar residues" evidence="6">
    <location>
        <begin position="548"/>
        <end position="562"/>
    </location>
</feature>
<dbReference type="GO" id="GO:0042393">
    <property type="term" value="F:histone binding"/>
    <property type="evidence" value="ECO:0007669"/>
    <property type="project" value="TreeGrafter"/>
</dbReference>
<dbReference type="OrthoDB" id="786098at2759"/>
<dbReference type="PROSITE" id="PS51186">
    <property type="entry name" value="GNAT"/>
    <property type="match status" value="1"/>
</dbReference>
<keyword evidence="3" id="KW-0863">Zinc-finger</keyword>
<evidence type="ECO:0000256" key="2">
    <source>
        <dbReference type="ARBA" id="ARBA00022723"/>
    </source>
</evidence>
<evidence type="ECO:0000256" key="6">
    <source>
        <dbReference type="SAM" id="MobiDB-lite"/>
    </source>
</evidence>
<dbReference type="GO" id="GO:0003682">
    <property type="term" value="F:chromatin binding"/>
    <property type="evidence" value="ECO:0007669"/>
    <property type="project" value="TreeGrafter"/>
</dbReference>
<keyword evidence="2" id="KW-0479">Metal-binding</keyword>
<organism evidence="8 9">
    <name type="scientific">Eragrostis curvula</name>
    <name type="common">weeping love grass</name>
    <dbReference type="NCBI Taxonomy" id="38414"/>
    <lineage>
        <taxon>Eukaryota</taxon>
        <taxon>Viridiplantae</taxon>
        <taxon>Streptophyta</taxon>
        <taxon>Embryophyta</taxon>
        <taxon>Tracheophyta</taxon>
        <taxon>Spermatophyta</taxon>
        <taxon>Magnoliopsida</taxon>
        <taxon>Liliopsida</taxon>
        <taxon>Poales</taxon>
        <taxon>Poaceae</taxon>
        <taxon>PACMAD clade</taxon>
        <taxon>Chloridoideae</taxon>
        <taxon>Eragrostideae</taxon>
        <taxon>Eragrostidinae</taxon>
        <taxon>Eragrostis</taxon>
    </lineage>
</organism>
<evidence type="ECO:0000256" key="5">
    <source>
        <dbReference type="ARBA" id="ARBA00023242"/>
    </source>
</evidence>
<dbReference type="GO" id="GO:0000977">
    <property type="term" value="F:RNA polymerase II transcription regulatory region sequence-specific DNA binding"/>
    <property type="evidence" value="ECO:0007669"/>
    <property type="project" value="TreeGrafter"/>
</dbReference>
<feature type="region of interest" description="Disordered" evidence="6">
    <location>
        <begin position="510"/>
        <end position="532"/>
    </location>
</feature>
<evidence type="ECO:0000256" key="1">
    <source>
        <dbReference type="ARBA" id="ARBA00004123"/>
    </source>
</evidence>
<dbReference type="InterPro" id="IPR000182">
    <property type="entry name" value="GNAT_dom"/>
</dbReference>
<dbReference type="InterPro" id="IPR001965">
    <property type="entry name" value="Znf_PHD"/>
</dbReference>
<dbReference type="InterPro" id="IPR016181">
    <property type="entry name" value="Acyl_CoA_acyltransferase"/>
</dbReference>
<keyword evidence="4" id="KW-0862">Zinc</keyword>
<keyword evidence="9" id="KW-1185">Reference proteome</keyword>
<dbReference type="Pfam" id="PF23209">
    <property type="entry name" value="IDM1_C"/>
    <property type="match status" value="1"/>
</dbReference>
<dbReference type="AlphaFoldDB" id="A0A5J9WH49"/>
<accession>A0A5J9WH49</accession>
<dbReference type="Proteomes" id="UP000324897">
    <property type="component" value="Chromosome 5"/>
</dbReference>
<sequence length="976" mass="107149">MSLPEQRPATAALTGAEISSVKDLLPFLQGVPVTYRFEKHRVELEGFVTAGGYACACPAASSCGYRGKVLSVLQFEKHAGAASKNQNGHIFLRNGKSLYELFHALRPVPAEAFPEEFRAAAGVPMTVQAAEASPQPGGTASWEPNGVQVDGVMAEPPSAPAQEDTEMLTEEEKAGLWLLGLRESGSATNSNPVCGAQGPAAEEFKDAAGGDHAMPDVQEITDGADENGNFRSLLAATPVEVRVEARYPAGGDHAMLEVEAITYGADGNGNCGSLLAATPVKARPETRYQLESYLKDVRGLLSTGLLEGFKVTYKNNEVEKIGRISGQGYLCGCSECNYSTQVLNACEFEQHSGESSHNQNDHIFLETGISLFRVVKALKHYKLKVLGEFIEEIIGFPPNMVEYNKWKDSFQKRREDLDGLASDHCSTQSILWNLISSSRGSAVGEISLIDYLKESANNGISNLNWSAFKRRSERQLTREGTETSTPAMSGSPEKEIPGFSTGTSKMNGVEEAPNENTAGPLSIDVVKPNSPGPTTVISDYSIRDPINFGTSLSSPATSTQEPSPDRIIGSKSKEQKTRDTTLHPLLFKEGGLADNTFLTYKLKNGEALKQGYKRGTGIVCNCCNKEFTPSHFEDHAGMGRRRQPYNNIYTSEGLTLHKLALQLQDRLNSNGFSKANMYGFDDYPDLTSSGIGKESSSTGGPIVPLKRILQERVVETESCYFCGDGRTTIGKIDAEMIVFCNQCERPCHVKCYNKSLIKKKAPLKVLEEYMQSRFLCCEKCQLLRAHLDNELEKCEEVACLRQIGSNICWRMLSGMDASNDARRYMPQVIDIFKDAFSETTAENVDVIADMVNAKDVDGEKDFRGMYCSALTIRCAHVVSTAILKVRTEEVAELVLIATRRECRKKGYFKLLLKSIETHLRAYNVNILTVPVDPEMAPIWSEKLGFTILSAEEKKSMLEVHPLVMFENLILVKKSLA</sequence>
<evidence type="ECO:0000256" key="3">
    <source>
        <dbReference type="ARBA" id="ARBA00022771"/>
    </source>
</evidence>
<feature type="region of interest" description="Disordered" evidence="6">
    <location>
        <begin position="548"/>
        <end position="578"/>
    </location>
</feature>
<evidence type="ECO:0000313" key="8">
    <source>
        <dbReference type="EMBL" id="TVU47528.1"/>
    </source>
</evidence>
<protein>
    <recommendedName>
        <fullName evidence="7">N-acetyltransferase domain-containing protein</fullName>
    </recommendedName>
</protein>
<feature type="region of interest" description="Disordered" evidence="6">
    <location>
        <begin position="472"/>
        <end position="496"/>
    </location>
</feature>
<gene>
    <name evidence="8" type="ORF">EJB05_07132</name>
</gene>
<dbReference type="InterPro" id="IPR056511">
    <property type="entry name" value="IDM1_C"/>
</dbReference>
<dbReference type="SUPFAM" id="SSF55729">
    <property type="entry name" value="Acyl-CoA N-acyltransferases (Nat)"/>
    <property type="match status" value="1"/>
</dbReference>
<dbReference type="PANTHER" id="PTHR47025:SF7">
    <property type="entry name" value="ACYL-COA N-ACYLTRANSFERASE WITH RING_FYVE_PHD-TYPE ZINC FINGER DOMAIN-CONTAINING PROTEIN"/>
    <property type="match status" value="1"/>
</dbReference>
<dbReference type="Gene3D" id="3.40.630.30">
    <property type="match status" value="1"/>
</dbReference>
<dbReference type="EMBL" id="RWGY01000004">
    <property type="protein sequence ID" value="TVU47528.1"/>
    <property type="molecule type" value="Genomic_DNA"/>
</dbReference>
<evidence type="ECO:0000313" key="9">
    <source>
        <dbReference type="Proteomes" id="UP000324897"/>
    </source>
</evidence>
<dbReference type="GO" id="GO:0045944">
    <property type="term" value="P:positive regulation of transcription by RNA polymerase II"/>
    <property type="evidence" value="ECO:0007669"/>
    <property type="project" value="TreeGrafter"/>
</dbReference>
<dbReference type="Pfam" id="PF16135">
    <property type="entry name" value="TDBD"/>
    <property type="match status" value="3"/>
</dbReference>
<feature type="non-terminal residue" evidence="8">
    <location>
        <position position="1"/>
    </location>
</feature>
<feature type="domain" description="N-acetyltransferase" evidence="7">
    <location>
        <begin position="815"/>
        <end position="969"/>
    </location>
</feature>
<dbReference type="PANTHER" id="PTHR47025">
    <property type="entry name" value="AUTOIMMUNE REGULATOR"/>
    <property type="match status" value="1"/>
</dbReference>
<evidence type="ECO:0000256" key="4">
    <source>
        <dbReference type="ARBA" id="ARBA00022833"/>
    </source>
</evidence>
<keyword evidence="5" id="KW-0539">Nucleus</keyword>
<evidence type="ECO:0000259" key="7">
    <source>
        <dbReference type="PROSITE" id="PS51186"/>
    </source>
</evidence>
<dbReference type="InterPro" id="IPR032308">
    <property type="entry name" value="TDBD"/>
</dbReference>
<reference evidence="8 9" key="1">
    <citation type="journal article" date="2019" name="Sci. Rep.">
        <title>A high-quality genome of Eragrostis curvula grass provides insights into Poaceae evolution and supports new strategies to enhance forage quality.</title>
        <authorList>
            <person name="Carballo J."/>
            <person name="Santos B.A.C.M."/>
            <person name="Zappacosta D."/>
            <person name="Garbus I."/>
            <person name="Selva J.P."/>
            <person name="Gallo C.A."/>
            <person name="Diaz A."/>
            <person name="Albertini E."/>
            <person name="Caccamo M."/>
            <person name="Echenique V."/>
        </authorList>
    </citation>
    <scope>NUCLEOTIDE SEQUENCE [LARGE SCALE GENOMIC DNA]</scope>
    <source>
        <strain evidence="9">cv. Victoria</strain>
        <tissue evidence="8">Leaf</tissue>
    </source>
</reference>
<dbReference type="GO" id="GO:0008270">
    <property type="term" value="F:zinc ion binding"/>
    <property type="evidence" value="ECO:0007669"/>
    <property type="project" value="UniProtKB-KW"/>
</dbReference>
<proteinExistence type="predicted"/>
<comment type="caution">
    <text evidence="8">The sequence shown here is derived from an EMBL/GenBank/DDBJ whole genome shotgun (WGS) entry which is preliminary data.</text>
</comment>
<dbReference type="SMART" id="SM00249">
    <property type="entry name" value="PHD"/>
    <property type="match status" value="1"/>
</dbReference>